<protein>
    <submittedName>
        <fullName evidence="1">Uncharacterized protein</fullName>
    </submittedName>
</protein>
<dbReference type="EMBL" id="FMAU01000004">
    <property type="protein sequence ID" value="SCC21908.1"/>
    <property type="molecule type" value="Genomic_DNA"/>
</dbReference>
<dbReference type="Proteomes" id="UP000181997">
    <property type="component" value="Unassembled WGS sequence"/>
</dbReference>
<evidence type="ECO:0000313" key="2">
    <source>
        <dbReference type="Proteomes" id="UP000181997"/>
    </source>
</evidence>
<reference evidence="2" key="1">
    <citation type="submission" date="2016-08" db="EMBL/GenBank/DDBJ databases">
        <authorList>
            <person name="Varghese N."/>
            <person name="Submissions Spin"/>
        </authorList>
    </citation>
    <scope>NUCLEOTIDE SEQUENCE [LARGE SCALE GENOMIC DNA]</scope>
    <source>
        <strain evidence="2">SGD-1123</strain>
    </source>
</reference>
<dbReference type="AlphaFoldDB" id="A0A1C4CS57"/>
<proteinExistence type="predicted"/>
<dbReference type="OrthoDB" id="2891512at2"/>
<keyword evidence="2" id="KW-1185">Reference proteome</keyword>
<organism evidence="1 2">
    <name type="scientific">[Bacillus] enclensis</name>
    <dbReference type="NCBI Taxonomy" id="1402860"/>
    <lineage>
        <taxon>Bacteria</taxon>
        <taxon>Bacillati</taxon>
        <taxon>Bacillota</taxon>
        <taxon>Bacilli</taxon>
        <taxon>Bacillales</taxon>
        <taxon>Bacillaceae</taxon>
        <taxon>Rossellomorea</taxon>
    </lineage>
</organism>
<name>A0A1C4CS57_9BACI</name>
<evidence type="ECO:0000313" key="1">
    <source>
        <dbReference type="EMBL" id="SCC21908.1"/>
    </source>
</evidence>
<sequence length="48" mass="6252">MLRNFRREWHKFWYFSFNYVLEMTKDSPQFNKYREKSQYHGEKLMQLL</sequence>
<accession>A0A1C4CS57</accession>
<gene>
    <name evidence="1" type="ORF">GA0061094_3177</name>
</gene>
<dbReference type="RefSeq" id="WP_156416148.1">
    <property type="nucleotide sequence ID" value="NZ_FMAU01000004.1"/>
</dbReference>